<dbReference type="GO" id="GO:0005814">
    <property type="term" value="C:centriole"/>
    <property type="evidence" value="ECO:0007669"/>
    <property type="project" value="UniProtKB-SubCell"/>
</dbReference>
<dbReference type="GO" id="GO:0097730">
    <property type="term" value="C:non-motile cilium"/>
    <property type="evidence" value="ECO:0007669"/>
    <property type="project" value="TreeGrafter"/>
</dbReference>
<dbReference type="AlphaFoldDB" id="A0A8D3BHX8"/>
<feature type="compositionally biased region" description="Acidic residues" evidence="8">
    <location>
        <begin position="245"/>
        <end position="258"/>
    </location>
</feature>
<feature type="compositionally biased region" description="Basic and acidic residues" evidence="8">
    <location>
        <begin position="397"/>
        <end position="414"/>
    </location>
</feature>
<feature type="compositionally biased region" description="Basic and acidic residues" evidence="8">
    <location>
        <begin position="184"/>
        <end position="193"/>
    </location>
</feature>
<evidence type="ECO:0000256" key="4">
    <source>
        <dbReference type="ARBA" id="ARBA00022490"/>
    </source>
</evidence>
<feature type="compositionally biased region" description="Acidic residues" evidence="8">
    <location>
        <begin position="216"/>
        <end position="229"/>
    </location>
</feature>
<evidence type="ECO:0000256" key="2">
    <source>
        <dbReference type="ARBA" id="ARBA00004138"/>
    </source>
</evidence>
<dbReference type="InterPro" id="IPR027918">
    <property type="entry name" value="HYLS1_C_dom"/>
</dbReference>
<reference evidence="10" key="1">
    <citation type="submission" date="2023-05" db="EMBL/GenBank/DDBJ databases">
        <title>High-quality long-read genome of Scophthalmus maximus.</title>
        <authorList>
            <person name="Lien S."/>
            <person name="Martinez P."/>
        </authorList>
    </citation>
    <scope>NUCLEOTIDE SEQUENCE [LARGE SCALE GENOMIC DNA]</scope>
</reference>
<dbReference type="GO" id="GO:0060271">
    <property type="term" value="P:cilium assembly"/>
    <property type="evidence" value="ECO:0007669"/>
    <property type="project" value="TreeGrafter"/>
</dbReference>
<evidence type="ECO:0000256" key="8">
    <source>
        <dbReference type="SAM" id="MobiDB-lite"/>
    </source>
</evidence>
<proteinExistence type="inferred from homology"/>
<keyword evidence="5" id="KW-0970">Cilium biogenesis/degradation</keyword>
<dbReference type="Ensembl" id="ENSSMAT00000034963.2">
    <property type="protein sequence ID" value="ENSSMAP00000034523.2"/>
    <property type="gene ID" value="ENSSMAG00000021117.2"/>
</dbReference>
<evidence type="ECO:0000256" key="7">
    <source>
        <dbReference type="ARBA" id="ARBA00023273"/>
    </source>
</evidence>
<feature type="compositionally biased region" description="Acidic residues" evidence="8">
    <location>
        <begin position="275"/>
        <end position="284"/>
    </location>
</feature>
<feature type="compositionally biased region" description="Basic and acidic residues" evidence="8">
    <location>
        <begin position="519"/>
        <end position="530"/>
    </location>
</feature>
<sequence>MDNLDFSDEDFFRHLPKGDHERPLHLLRLSSKCDSDTDSYTSVPDTQGRRFIKRKVLRKHKGEPHVCDESFYIEDSDSASFTGKSSEDGNYDDGDGDDEDEDEEIERVVKEKEAEHSLIEASGEEKPEVTDQENVTGQSSEDGSDEEEEVEEDEAIEQVVKEEVTISVPEAEDSLLEASEEEKENFTVERSEDGSDEEEEEIIEQMVKEESKLSAESEDSLQETSDEEKPELNSQENFTGQSSEDGSDDEEDEDEEIEQVVKEEDTKPVAGAEDSIQEASEEEKPEVNIQENFTGESSRGGSDDDGEGNCTSSCSSPALSRMTSGYGTYRPEEQGRGDYRDEHTITEFDQDSRGDVSEMRDKEEDDRSLSSFGGFDIVSTREPVPEPNMAQEEVDVAETKPTDDLLMEDLRAETNETSEGQQQIPQQQQQQQQPHVAGNQDAFLLDEKSLEDGRDREEGRRHKELDEEAQDLKEDKDTVKVAEDKVESEDPDECSSNKDIEVLDSKVESDDPDASLSNKDIEVLDSKVESDDPDECSSNKDVRFTDSKEDVSWMTYDIMSEEWEENLREKKDSASCLEEGLSKLHLSTSTQPDFDTENSTSPSDSPANERLSLSAFESYIRDMIDTQSDGDHRPKSKSFIRPVISQHTIKKTDPVAKYFQYKHHWDRLKLPGERDRRALRCEIKERLAYQPPPPKPRRVYVPNTYVVPTEKKRPALCWKIRSDLANGIAPSKFNY</sequence>
<feature type="compositionally biased region" description="Basic and acidic residues" evidence="8">
    <location>
        <begin position="206"/>
        <end position="215"/>
    </location>
</feature>
<feature type="domain" description="Centriolar and ciliogenesis-associated protein HYLS1 C-terminal" evidence="9">
    <location>
        <begin position="640"/>
        <end position="725"/>
    </location>
</feature>
<feature type="compositionally biased region" description="Basic and acidic residues" evidence="8">
    <location>
        <begin position="495"/>
        <end position="509"/>
    </location>
</feature>
<gene>
    <name evidence="10" type="primary">hyls1</name>
</gene>
<name>A0A8D3BHX8_SCOMX</name>
<evidence type="ECO:0000259" key="9">
    <source>
        <dbReference type="Pfam" id="PF15311"/>
    </source>
</evidence>
<evidence type="ECO:0000313" key="10">
    <source>
        <dbReference type="Ensembl" id="ENSSMAP00000034523.2"/>
    </source>
</evidence>
<feature type="region of interest" description="Disordered" evidence="8">
    <location>
        <begin position="71"/>
        <end position="543"/>
    </location>
</feature>
<dbReference type="PANTHER" id="PTHR34174:SF1">
    <property type="entry name" value="CENTRIOLAR AND CILIOGENESIS-ASSOCIATED PROTEIN HYLS1"/>
    <property type="match status" value="1"/>
</dbReference>
<keyword evidence="6" id="KW-0206">Cytoskeleton</keyword>
<reference evidence="10" key="2">
    <citation type="submission" date="2025-08" db="UniProtKB">
        <authorList>
            <consortium name="Ensembl"/>
        </authorList>
    </citation>
    <scope>IDENTIFICATION</scope>
</reference>
<accession>A0A8D3BHX8</accession>
<comment type="similarity">
    <text evidence="3">Belongs to the HYLS1 family.</text>
</comment>
<feature type="compositionally biased region" description="Polar residues" evidence="8">
    <location>
        <begin position="309"/>
        <end position="326"/>
    </location>
</feature>
<feature type="compositionally biased region" description="Basic and acidic residues" evidence="8">
    <location>
        <begin position="106"/>
        <end position="129"/>
    </location>
</feature>
<comment type="subcellular location">
    <subcellularLocation>
        <location evidence="2">Cell projection</location>
        <location evidence="2">Cilium</location>
    </subcellularLocation>
    <subcellularLocation>
        <location evidence="1">Cytoplasm</location>
        <location evidence="1">Cytoskeleton</location>
        <location evidence="1">Microtubule organizing center</location>
        <location evidence="1">Centrosome</location>
        <location evidence="1">Centriole</location>
    </subcellularLocation>
</comment>
<dbReference type="Proteomes" id="UP000694558">
    <property type="component" value="Chromosome 8"/>
</dbReference>
<feature type="compositionally biased region" description="Acidic residues" evidence="8">
    <location>
        <begin position="89"/>
        <end position="105"/>
    </location>
</feature>
<organism evidence="10 11">
    <name type="scientific">Scophthalmus maximus</name>
    <name type="common">Turbot</name>
    <name type="synonym">Psetta maxima</name>
    <dbReference type="NCBI Taxonomy" id="52904"/>
    <lineage>
        <taxon>Eukaryota</taxon>
        <taxon>Metazoa</taxon>
        <taxon>Chordata</taxon>
        <taxon>Craniata</taxon>
        <taxon>Vertebrata</taxon>
        <taxon>Euteleostomi</taxon>
        <taxon>Actinopterygii</taxon>
        <taxon>Neopterygii</taxon>
        <taxon>Teleostei</taxon>
        <taxon>Neoteleostei</taxon>
        <taxon>Acanthomorphata</taxon>
        <taxon>Carangaria</taxon>
        <taxon>Pleuronectiformes</taxon>
        <taxon>Pleuronectoidei</taxon>
        <taxon>Scophthalmidae</taxon>
        <taxon>Scophthalmus</taxon>
    </lineage>
</organism>
<dbReference type="GeneTree" id="ENSGT00390000008848"/>
<feature type="compositionally biased region" description="Acidic residues" evidence="8">
    <location>
        <begin position="142"/>
        <end position="156"/>
    </location>
</feature>
<keyword evidence="4" id="KW-0963">Cytoplasm</keyword>
<feature type="compositionally biased region" description="Basic and acidic residues" evidence="8">
    <location>
        <begin position="330"/>
        <end position="368"/>
    </location>
</feature>
<evidence type="ECO:0000256" key="1">
    <source>
        <dbReference type="ARBA" id="ARBA00004114"/>
    </source>
</evidence>
<feature type="compositionally biased region" description="Acidic residues" evidence="8">
    <location>
        <begin position="170"/>
        <end position="183"/>
    </location>
</feature>
<evidence type="ECO:0000256" key="3">
    <source>
        <dbReference type="ARBA" id="ARBA00010091"/>
    </source>
</evidence>
<evidence type="ECO:0000313" key="11">
    <source>
        <dbReference type="Proteomes" id="UP000694558"/>
    </source>
</evidence>
<dbReference type="Pfam" id="PF15311">
    <property type="entry name" value="HYLS1_C"/>
    <property type="match status" value="1"/>
</dbReference>
<dbReference type="PANTHER" id="PTHR34174">
    <property type="entry name" value="HYDROLETHALUS SYNDROME PROTEIN 1"/>
    <property type="match status" value="1"/>
</dbReference>
<evidence type="ECO:0000256" key="5">
    <source>
        <dbReference type="ARBA" id="ARBA00022794"/>
    </source>
</evidence>
<feature type="compositionally biased region" description="Low complexity" evidence="8">
    <location>
        <begin position="421"/>
        <end position="434"/>
    </location>
</feature>
<evidence type="ECO:0000256" key="6">
    <source>
        <dbReference type="ARBA" id="ARBA00023212"/>
    </source>
</evidence>
<feature type="region of interest" description="Disordered" evidence="8">
    <location>
        <begin position="585"/>
        <end position="609"/>
    </location>
</feature>
<feature type="compositionally biased region" description="Acidic residues" evidence="8">
    <location>
        <begin position="194"/>
        <end position="203"/>
    </location>
</feature>
<protein>
    <recommendedName>
        <fullName evidence="9">Centriolar and ciliogenesis-associated protein HYLS1 C-terminal domain-containing protein</fullName>
    </recommendedName>
</protein>
<dbReference type="InterPro" id="IPR052319">
    <property type="entry name" value="Centriolar_ciliogenesis_assoc"/>
</dbReference>
<feature type="compositionally biased region" description="Basic and acidic residues" evidence="8">
    <location>
        <begin position="445"/>
        <end position="485"/>
    </location>
</feature>
<keyword evidence="7" id="KW-0966">Cell projection</keyword>
<feature type="compositionally biased region" description="Polar residues" evidence="8">
    <location>
        <begin position="585"/>
        <end position="606"/>
    </location>
</feature>